<organism evidence="2 3">
    <name type="scientific">Astyanax mexicanus</name>
    <name type="common">Blind cave fish</name>
    <name type="synonym">Astyanax fasciatus mexicanus</name>
    <dbReference type="NCBI Taxonomy" id="7994"/>
    <lineage>
        <taxon>Eukaryota</taxon>
        <taxon>Metazoa</taxon>
        <taxon>Chordata</taxon>
        <taxon>Craniata</taxon>
        <taxon>Vertebrata</taxon>
        <taxon>Euteleostomi</taxon>
        <taxon>Actinopterygii</taxon>
        <taxon>Neopterygii</taxon>
        <taxon>Teleostei</taxon>
        <taxon>Ostariophysi</taxon>
        <taxon>Characiformes</taxon>
        <taxon>Characoidei</taxon>
        <taxon>Acestrorhamphidae</taxon>
        <taxon>Acestrorhamphinae</taxon>
        <taxon>Astyanax</taxon>
    </lineage>
</organism>
<reference evidence="2" key="3">
    <citation type="submission" date="2025-08" db="UniProtKB">
        <authorList>
            <consortium name="Ensembl"/>
        </authorList>
    </citation>
    <scope>IDENTIFICATION</scope>
</reference>
<reference evidence="3" key="2">
    <citation type="journal article" date="2014" name="Nat. Commun.">
        <title>The cavefish genome reveals candidate genes for eye loss.</title>
        <authorList>
            <person name="McGaugh S.E."/>
            <person name="Gross J.B."/>
            <person name="Aken B."/>
            <person name="Blin M."/>
            <person name="Borowsky R."/>
            <person name="Chalopin D."/>
            <person name="Hinaux H."/>
            <person name="Jeffery W.R."/>
            <person name="Keene A."/>
            <person name="Ma L."/>
            <person name="Minx P."/>
            <person name="Murphy D."/>
            <person name="O'Quin K.E."/>
            <person name="Retaux S."/>
            <person name="Rohner N."/>
            <person name="Searle S.M."/>
            <person name="Stahl B.A."/>
            <person name="Tabin C."/>
            <person name="Volff J.N."/>
            <person name="Yoshizawa M."/>
            <person name="Warren W.C."/>
        </authorList>
    </citation>
    <scope>NUCLEOTIDE SEQUENCE [LARGE SCALE GENOMIC DNA]</scope>
    <source>
        <strain evidence="3">female</strain>
    </source>
</reference>
<dbReference type="GO" id="GO:0045505">
    <property type="term" value="F:dynein intermediate chain binding"/>
    <property type="evidence" value="ECO:0007669"/>
    <property type="project" value="TreeGrafter"/>
</dbReference>
<dbReference type="Pfam" id="PF03645">
    <property type="entry name" value="Tctex-1"/>
    <property type="match status" value="1"/>
</dbReference>
<dbReference type="InterPro" id="IPR038586">
    <property type="entry name" value="Tctex-1-like_sf"/>
</dbReference>
<dbReference type="FunCoup" id="A0A3B1JAL7">
    <property type="interactions" value="539"/>
</dbReference>
<evidence type="ECO:0000313" key="2">
    <source>
        <dbReference type="Ensembl" id="ENSAMXP00000038354.1"/>
    </source>
</evidence>
<evidence type="ECO:0000313" key="3">
    <source>
        <dbReference type="Proteomes" id="UP000018467"/>
    </source>
</evidence>
<dbReference type="GO" id="GO:0007018">
    <property type="term" value="P:microtubule-based movement"/>
    <property type="evidence" value="ECO:0007669"/>
    <property type="project" value="TreeGrafter"/>
</dbReference>
<dbReference type="PANTHER" id="PTHR21255:SF7">
    <property type="entry name" value="DYNEIN LIGHT CHAIN TCTEX-TYPE PROTEIN 2B"/>
    <property type="match status" value="1"/>
</dbReference>
<proteinExistence type="inferred from homology"/>
<dbReference type="GO" id="GO:0005737">
    <property type="term" value="C:cytoplasm"/>
    <property type="evidence" value="ECO:0007669"/>
    <property type="project" value="TreeGrafter"/>
</dbReference>
<evidence type="ECO:0000256" key="1">
    <source>
        <dbReference type="ARBA" id="ARBA00005361"/>
    </source>
</evidence>
<keyword evidence="3" id="KW-1185">Reference proteome</keyword>
<dbReference type="STRING" id="7994.ENSAMXP00000038354"/>
<dbReference type="CDD" id="cd21459">
    <property type="entry name" value="DLC-like_TCTEX1D2"/>
    <property type="match status" value="1"/>
</dbReference>
<dbReference type="Gene3D" id="3.30.1140.40">
    <property type="entry name" value="Tctex-1"/>
    <property type="match status" value="1"/>
</dbReference>
<dbReference type="Ensembl" id="ENSAMXT00000040714.1">
    <property type="protein sequence ID" value="ENSAMXP00000038354.1"/>
    <property type="gene ID" value="ENSAMXG00000029542.1"/>
</dbReference>
<reference evidence="2" key="4">
    <citation type="submission" date="2025-09" db="UniProtKB">
        <authorList>
            <consortium name="Ensembl"/>
        </authorList>
    </citation>
    <scope>IDENTIFICATION</scope>
</reference>
<comment type="similarity">
    <text evidence="1">Belongs to the dynein light chain Tctex-type family.</text>
</comment>
<accession>A0A3B1JAL7</accession>
<sequence length="145" mass="16564">MWNGLLDIVNKRQIPLSDKSEKNTETSVENRFISCIFCVFRFRPAVVSSCIRELVREQLGGESYDSERSAETAQTLSKRITDRLKELGLDRYKLVVQVVIGEQRGEGVQMASRCFWDADTDSCAKDVYMNDSLFCVAAVFGIYHY</sequence>
<dbReference type="Bgee" id="ENSAMXG00000029542">
    <property type="expression patterns" value="Expressed in testis and 14 other cell types or tissues"/>
</dbReference>
<dbReference type="InterPro" id="IPR005334">
    <property type="entry name" value="Tctex-1-like"/>
</dbReference>
<dbReference type="PANTHER" id="PTHR21255">
    <property type="entry name" value="T-COMPLEX-ASSOCIATED-TESTIS-EXPRESSED 1/ DYNEIN LIGHT CHAIN"/>
    <property type="match status" value="1"/>
</dbReference>
<dbReference type="AlphaFoldDB" id="A0A3B1JAL7"/>
<dbReference type="GeneTree" id="ENSGT00940000160019"/>
<protein>
    <submittedName>
        <fullName evidence="2">Dynein light chain Tctex-type 2B</fullName>
    </submittedName>
</protein>
<name>A0A3B1JAL7_ASTMX</name>
<dbReference type="GO" id="GO:0005868">
    <property type="term" value="C:cytoplasmic dynein complex"/>
    <property type="evidence" value="ECO:0007669"/>
    <property type="project" value="TreeGrafter"/>
</dbReference>
<dbReference type="InParanoid" id="A0A3B1JAL7"/>
<reference evidence="3" key="1">
    <citation type="submission" date="2013-03" db="EMBL/GenBank/DDBJ databases">
        <authorList>
            <person name="Jeffery W."/>
            <person name="Warren W."/>
            <person name="Wilson R.K."/>
        </authorList>
    </citation>
    <scope>NUCLEOTIDE SEQUENCE</scope>
    <source>
        <strain evidence="3">female</strain>
    </source>
</reference>
<dbReference type="Proteomes" id="UP000018467">
    <property type="component" value="Unassembled WGS sequence"/>
</dbReference>
<dbReference type="FunFam" id="3.30.1140.40:FF:000003">
    <property type="entry name" value="tctex1 domain-containing protein 2"/>
    <property type="match status" value="1"/>
</dbReference>